<feature type="domain" description="HTH luxR-type" evidence="3">
    <location>
        <begin position="787"/>
        <end position="852"/>
    </location>
</feature>
<dbReference type="Pfam" id="PF00196">
    <property type="entry name" value="GerE"/>
    <property type="match status" value="1"/>
</dbReference>
<sequence length="859" mass="93682">MDLLERDDELRRLHGAFARASAGSGRIVAITGEAGAGKTALVERFTGSANVNVYWGACEHLSTPEPLLPLHDVARAAGGRFVFDPAADHLQSFDALLRLLTSEMSILVFEDIHWADTATLDLIRFLGRRIVRSNALVVLTYRDDDAKARGVVRDMLGDVTAGTVERISLAPLSVAAVTQLASRKGRPGDQLHALTGGNPFFVTELLAVDDFAPTDAVRDATLARAARLPQAARDVLAAVSIFPRHADSTLVAALAGEGAAAGIDFCVDGGMLVADVGTLRFRHEIARQALEDSLPAAQRCRLHERLVDLLRARPHVRPSEVAHHAARAGDIASLLVFAQRAGDDAARAGAPREAAAHYASMLAHRSILDDGTAMHLLERYAEQCYLSGASDVALTAMLEAKELRHAQGDVVGVGRDLVRLTRFAWTCGRRKEAEKFVEQAIEVLRDRPPGAELAWAYSHRSQLDMLAFDFDSAIEWGERALQLAESLGEREIVIHAMTNVGTARSKHNVGDETLRRALELARESGHHDHVERSACNLACASYWRRDDEAARAYVALGVDYAVDREITHWETYLRGWGAMIDIDQGEDWDGVGAELERLCATTGVVDLFRFPALFALARLRVRRGDPDVAAPLEAARPVAANLGELQRQIYVAACDAERAWLTDEGHDEAIDALQSLLTRARAKNVRWIAEDAIYWLHLLGAPVTINDLAQPYADHCAGKWLEAAAAWRARKRPYEEAIALSFGDEEAQRTALSIFDRLGAAPAAARLRRQMRSGGVRTIPRGPIAGTRANPGGLTRRQVQVLALLADELTNAEIADRLCISAKTAEHHVAAIMARLDARTRHEAAATARERGFLSVSEK</sequence>
<dbReference type="Gene3D" id="1.25.40.10">
    <property type="entry name" value="Tetratricopeptide repeat domain"/>
    <property type="match status" value="1"/>
</dbReference>
<dbReference type="InterPro" id="IPR016032">
    <property type="entry name" value="Sig_transdc_resp-reg_C-effctor"/>
</dbReference>
<dbReference type="PRINTS" id="PR00038">
    <property type="entry name" value="HTHLUXR"/>
</dbReference>
<dbReference type="SMART" id="SM00421">
    <property type="entry name" value="HTH_LUXR"/>
    <property type="match status" value="1"/>
</dbReference>
<keyword evidence="5" id="KW-1185">Reference proteome</keyword>
<dbReference type="SUPFAM" id="SSF46894">
    <property type="entry name" value="C-terminal effector domain of the bipartite response regulators"/>
    <property type="match status" value="1"/>
</dbReference>
<dbReference type="InterPro" id="IPR011990">
    <property type="entry name" value="TPR-like_helical_dom_sf"/>
</dbReference>
<dbReference type="InterPro" id="IPR036388">
    <property type="entry name" value="WH-like_DNA-bd_sf"/>
</dbReference>
<dbReference type="InterPro" id="IPR027417">
    <property type="entry name" value="P-loop_NTPase"/>
</dbReference>
<dbReference type="AlphaFoldDB" id="A0A8S8XFU2"/>
<dbReference type="CDD" id="cd06170">
    <property type="entry name" value="LuxR_C_like"/>
    <property type="match status" value="1"/>
</dbReference>
<dbReference type="RefSeq" id="WP_420243084.1">
    <property type="nucleotide sequence ID" value="NZ_BOPV01000001.1"/>
</dbReference>
<dbReference type="SUPFAM" id="SSF48452">
    <property type="entry name" value="TPR-like"/>
    <property type="match status" value="1"/>
</dbReference>
<accession>A0A8S8XFU2</accession>
<dbReference type="GO" id="GO:0005524">
    <property type="term" value="F:ATP binding"/>
    <property type="evidence" value="ECO:0007669"/>
    <property type="project" value="UniProtKB-KW"/>
</dbReference>
<dbReference type="Pfam" id="PF13191">
    <property type="entry name" value="AAA_16"/>
    <property type="match status" value="1"/>
</dbReference>
<dbReference type="PANTHER" id="PTHR16305">
    <property type="entry name" value="TESTICULAR SOLUBLE ADENYLYL CYCLASE"/>
    <property type="match status" value="1"/>
</dbReference>
<dbReference type="Proteomes" id="UP000681075">
    <property type="component" value="Unassembled WGS sequence"/>
</dbReference>
<dbReference type="GO" id="GO:0005737">
    <property type="term" value="C:cytoplasm"/>
    <property type="evidence" value="ECO:0007669"/>
    <property type="project" value="TreeGrafter"/>
</dbReference>
<evidence type="ECO:0000256" key="2">
    <source>
        <dbReference type="ARBA" id="ARBA00022840"/>
    </source>
</evidence>
<dbReference type="GO" id="GO:0006355">
    <property type="term" value="P:regulation of DNA-templated transcription"/>
    <property type="evidence" value="ECO:0007669"/>
    <property type="project" value="InterPro"/>
</dbReference>
<name>A0A8S8XFU2_9PROT</name>
<keyword evidence="2" id="KW-0067">ATP-binding</keyword>
<evidence type="ECO:0000313" key="4">
    <source>
        <dbReference type="EMBL" id="GIL39970.1"/>
    </source>
</evidence>
<organism evidence="4 5">
    <name type="scientific">Roseiterribacter gracilis</name>
    <dbReference type="NCBI Taxonomy" id="2812848"/>
    <lineage>
        <taxon>Bacteria</taxon>
        <taxon>Pseudomonadati</taxon>
        <taxon>Pseudomonadota</taxon>
        <taxon>Alphaproteobacteria</taxon>
        <taxon>Rhodospirillales</taxon>
        <taxon>Roseiterribacteraceae</taxon>
        <taxon>Roseiterribacter</taxon>
    </lineage>
</organism>
<comment type="caution">
    <text evidence="4">The sequence shown here is derived from an EMBL/GenBank/DDBJ whole genome shotgun (WGS) entry which is preliminary data.</text>
</comment>
<dbReference type="GO" id="GO:0003677">
    <property type="term" value="F:DNA binding"/>
    <property type="evidence" value="ECO:0007669"/>
    <property type="project" value="InterPro"/>
</dbReference>
<dbReference type="Gene3D" id="1.10.10.10">
    <property type="entry name" value="Winged helix-like DNA-binding domain superfamily/Winged helix DNA-binding domain"/>
    <property type="match status" value="1"/>
</dbReference>
<dbReference type="PROSITE" id="PS50043">
    <property type="entry name" value="HTH_LUXR_2"/>
    <property type="match status" value="1"/>
</dbReference>
<evidence type="ECO:0000313" key="5">
    <source>
        <dbReference type="Proteomes" id="UP000681075"/>
    </source>
</evidence>
<dbReference type="InterPro" id="IPR041664">
    <property type="entry name" value="AAA_16"/>
</dbReference>
<dbReference type="PANTHER" id="PTHR16305:SF35">
    <property type="entry name" value="TRANSCRIPTIONAL ACTIVATOR DOMAIN"/>
    <property type="match status" value="1"/>
</dbReference>
<dbReference type="Gene3D" id="3.40.50.300">
    <property type="entry name" value="P-loop containing nucleotide triphosphate hydrolases"/>
    <property type="match status" value="1"/>
</dbReference>
<evidence type="ECO:0000256" key="1">
    <source>
        <dbReference type="ARBA" id="ARBA00022741"/>
    </source>
</evidence>
<protein>
    <submittedName>
        <fullName evidence="4">LuxR family transcriptional regulator</fullName>
    </submittedName>
</protein>
<keyword evidence="1" id="KW-0547">Nucleotide-binding</keyword>
<reference evidence="4" key="1">
    <citation type="submission" date="2021-02" db="EMBL/GenBank/DDBJ databases">
        <title>Genome sequence of Rhodospirillales sp. strain TMPK1 isolated from soil.</title>
        <authorList>
            <person name="Nakai R."/>
            <person name="Kusada H."/>
            <person name="Tamaki H."/>
        </authorList>
    </citation>
    <scope>NUCLEOTIDE SEQUENCE</scope>
    <source>
        <strain evidence="4">TMPK1</strain>
    </source>
</reference>
<evidence type="ECO:0000259" key="3">
    <source>
        <dbReference type="PROSITE" id="PS50043"/>
    </source>
</evidence>
<gene>
    <name evidence="4" type="ORF">TMPK1_22070</name>
</gene>
<dbReference type="GO" id="GO:0004016">
    <property type="term" value="F:adenylate cyclase activity"/>
    <property type="evidence" value="ECO:0007669"/>
    <property type="project" value="TreeGrafter"/>
</dbReference>
<dbReference type="SUPFAM" id="SSF52540">
    <property type="entry name" value="P-loop containing nucleoside triphosphate hydrolases"/>
    <property type="match status" value="1"/>
</dbReference>
<dbReference type="EMBL" id="BOPV01000001">
    <property type="protein sequence ID" value="GIL39970.1"/>
    <property type="molecule type" value="Genomic_DNA"/>
</dbReference>
<proteinExistence type="predicted"/>
<dbReference type="InterPro" id="IPR000792">
    <property type="entry name" value="Tscrpt_reg_LuxR_C"/>
</dbReference>